<dbReference type="GO" id="GO:0016779">
    <property type="term" value="F:nucleotidyltransferase activity"/>
    <property type="evidence" value="ECO:0007669"/>
    <property type="project" value="UniProtKB-KW"/>
</dbReference>
<protein>
    <recommendedName>
        <fullName evidence="10">NAD(P)(+)--arginine ADP-ribosyltransferase</fullName>
        <ecNumber evidence="10">2.4.2.31</ecNumber>
    </recommendedName>
    <alternativeName>
        <fullName evidence="10">Mono(ADP-ribosyl)transferase</fullName>
    </alternativeName>
</protein>
<dbReference type="Proteomes" id="UP000261600">
    <property type="component" value="Unplaced"/>
</dbReference>
<evidence type="ECO:0000256" key="1">
    <source>
        <dbReference type="ARBA" id="ARBA00009558"/>
    </source>
</evidence>
<evidence type="ECO:0000313" key="12">
    <source>
        <dbReference type="Proteomes" id="UP000261600"/>
    </source>
</evidence>
<keyword evidence="6 10" id="KW-0521">NADP</keyword>
<evidence type="ECO:0000256" key="3">
    <source>
        <dbReference type="ARBA" id="ARBA00022679"/>
    </source>
</evidence>
<comment type="catalytic activity">
    <reaction evidence="9 10">
        <text>L-arginyl-[protein] + NAD(+) = N(omega)-(ADP-D-ribosyl)-L-arginyl-[protein] + nicotinamide + H(+)</text>
        <dbReference type="Rhea" id="RHEA:19149"/>
        <dbReference type="Rhea" id="RHEA-COMP:10532"/>
        <dbReference type="Rhea" id="RHEA-COMP:15087"/>
        <dbReference type="ChEBI" id="CHEBI:15378"/>
        <dbReference type="ChEBI" id="CHEBI:17154"/>
        <dbReference type="ChEBI" id="CHEBI:29965"/>
        <dbReference type="ChEBI" id="CHEBI:57540"/>
        <dbReference type="ChEBI" id="CHEBI:142554"/>
        <dbReference type="EC" id="2.4.2.31"/>
    </reaction>
</comment>
<name>A0A3Q3Q588_MONAL</name>
<evidence type="ECO:0000256" key="7">
    <source>
        <dbReference type="ARBA" id="ARBA00023027"/>
    </source>
</evidence>
<dbReference type="PANTHER" id="PTHR10339:SF29">
    <property type="entry name" value="NAD(P)(+)--ARGININE ADP-RIBOSYLTRANSFERASE"/>
    <property type="match status" value="1"/>
</dbReference>
<dbReference type="EC" id="2.4.2.31" evidence="10"/>
<keyword evidence="3 10" id="KW-0808">Transferase</keyword>
<keyword evidence="8" id="KW-1015">Disulfide bond</keyword>
<keyword evidence="2 10" id="KW-0328">Glycosyltransferase</keyword>
<dbReference type="Pfam" id="PF01129">
    <property type="entry name" value="ART"/>
    <property type="match status" value="1"/>
</dbReference>
<dbReference type="InterPro" id="IPR000768">
    <property type="entry name" value="ART"/>
</dbReference>
<comment type="similarity">
    <text evidence="1 10">Belongs to the Arg-specific ADP-ribosyltransferase family.</text>
</comment>
<sequence length="245" mass="28370">MAEKSVDDMYCGCNKEMMELVQHKYLKKEFSGLFANAWKVAKRCAKRKRRTNPDLTELHLTAICLYTANEVYQKFNKAVRTERDEYTSSFKFHSLHYLLASAIQILNNNYNCLTTYRRTNVRFTGNVNQIIRFGSFASSSFKKNLKNFGHESCFQIETCFGGYLKHYSTFGAKEKEVLIPPYEVFKITEIIRGKKKIRGLSDCKVVYILKHEGAKSQLNCKLLVCSQGYISLYNVIFTSLNTLKT</sequence>
<keyword evidence="4" id="KW-0548">Nucleotidyltransferase</keyword>
<dbReference type="FunFam" id="3.90.176.10:FF:000001">
    <property type="entry name" value="NAD(P)(+)--arginine ADP-ribosyltransferase"/>
    <property type="match status" value="1"/>
</dbReference>
<dbReference type="InterPro" id="IPR050999">
    <property type="entry name" value="ADP-ribosyltransferase_ARG"/>
</dbReference>
<keyword evidence="12" id="KW-1185">Reference proteome</keyword>
<organism evidence="11 12">
    <name type="scientific">Monopterus albus</name>
    <name type="common">Swamp eel</name>
    <dbReference type="NCBI Taxonomy" id="43700"/>
    <lineage>
        <taxon>Eukaryota</taxon>
        <taxon>Metazoa</taxon>
        <taxon>Chordata</taxon>
        <taxon>Craniata</taxon>
        <taxon>Vertebrata</taxon>
        <taxon>Euteleostomi</taxon>
        <taxon>Actinopterygii</taxon>
        <taxon>Neopterygii</taxon>
        <taxon>Teleostei</taxon>
        <taxon>Neoteleostei</taxon>
        <taxon>Acanthomorphata</taxon>
        <taxon>Anabantaria</taxon>
        <taxon>Synbranchiformes</taxon>
        <taxon>Synbranchidae</taxon>
        <taxon>Monopterus</taxon>
    </lineage>
</organism>
<dbReference type="Ensembl" id="ENSMALT00000004875.1">
    <property type="protein sequence ID" value="ENSMALP00000004765.1"/>
    <property type="gene ID" value="ENSMALG00000003461.1"/>
</dbReference>
<evidence type="ECO:0000313" key="11">
    <source>
        <dbReference type="Ensembl" id="ENSMALP00000004765.1"/>
    </source>
</evidence>
<accession>A0A3Q3Q588</accession>
<dbReference type="Gene3D" id="3.90.176.10">
    <property type="entry name" value="Toxin ADP-ribosyltransferase, Chain A, domain 1"/>
    <property type="match status" value="1"/>
</dbReference>
<evidence type="ECO:0000256" key="9">
    <source>
        <dbReference type="ARBA" id="ARBA00047597"/>
    </source>
</evidence>
<evidence type="ECO:0000256" key="8">
    <source>
        <dbReference type="ARBA" id="ARBA00023157"/>
    </source>
</evidence>
<keyword evidence="7 10" id="KW-0520">NAD</keyword>
<dbReference type="PROSITE" id="PS51996">
    <property type="entry name" value="TR_MART"/>
    <property type="match status" value="1"/>
</dbReference>
<evidence type="ECO:0000256" key="6">
    <source>
        <dbReference type="ARBA" id="ARBA00022857"/>
    </source>
</evidence>
<reference evidence="11" key="1">
    <citation type="submission" date="2025-08" db="UniProtKB">
        <authorList>
            <consortium name="Ensembl"/>
        </authorList>
    </citation>
    <scope>IDENTIFICATION</scope>
</reference>
<dbReference type="GO" id="GO:0003950">
    <property type="term" value="F:NAD+ poly-ADP-ribosyltransferase activity"/>
    <property type="evidence" value="ECO:0007669"/>
    <property type="project" value="TreeGrafter"/>
</dbReference>
<dbReference type="GO" id="GO:0106274">
    <property type="term" value="F:NAD+-protein-arginine ADP-ribosyltransferase activity"/>
    <property type="evidence" value="ECO:0007669"/>
    <property type="project" value="UniProtKB-EC"/>
</dbReference>
<dbReference type="PRINTS" id="PR00970">
    <property type="entry name" value="RIBTRNSFRASE"/>
</dbReference>
<keyword evidence="5" id="KW-0732">Signal</keyword>
<reference evidence="11" key="2">
    <citation type="submission" date="2025-09" db="UniProtKB">
        <authorList>
            <consortium name="Ensembl"/>
        </authorList>
    </citation>
    <scope>IDENTIFICATION</scope>
</reference>
<dbReference type="AlphaFoldDB" id="A0A3Q3Q588"/>
<dbReference type="PANTHER" id="PTHR10339">
    <property type="entry name" value="ADP-RIBOSYLTRANSFERASE"/>
    <property type="match status" value="1"/>
</dbReference>
<evidence type="ECO:0000256" key="4">
    <source>
        <dbReference type="ARBA" id="ARBA00022695"/>
    </source>
</evidence>
<dbReference type="SUPFAM" id="SSF56399">
    <property type="entry name" value="ADP-ribosylation"/>
    <property type="match status" value="1"/>
</dbReference>
<evidence type="ECO:0000256" key="2">
    <source>
        <dbReference type="ARBA" id="ARBA00022676"/>
    </source>
</evidence>
<evidence type="ECO:0000256" key="10">
    <source>
        <dbReference type="RuleBase" id="RU361228"/>
    </source>
</evidence>
<evidence type="ECO:0000256" key="5">
    <source>
        <dbReference type="ARBA" id="ARBA00022729"/>
    </source>
</evidence>
<proteinExistence type="inferred from homology"/>